<protein>
    <recommendedName>
        <fullName evidence="4">MFS transporter</fullName>
    </recommendedName>
</protein>
<reference evidence="2 3" key="1">
    <citation type="submission" date="2020-08" db="EMBL/GenBank/DDBJ databases">
        <title>Exploring microbial biodiversity for novel pathways involved in the catabolism of aromatic compounds derived from lignin.</title>
        <authorList>
            <person name="Elkins J."/>
        </authorList>
    </citation>
    <scope>NUCLEOTIDE SEQUENCE [LARGE SCALE GENOMIC DNA]</scope>
    <source>
        <strain evidence="2 3">B1D3A</strain>
    </source>
</reference>
<feature type="transmembrane region" description="Helical" evidence="1">
    <location>
        <begin position="88"/>
        <end position="106"/>
    </location>
</feature>
<feature type="transmembrane region" description="Helical" evidence="1">
    <location>
        <begin position="363"/>
        <end position="382"/>
    </location>
</feature>
<keyword evidence="1" id="KW-1133">Transmembrane helix</keyword>
<dbReference type="RefSeq" id="WP_184153174.1">
    <property type="nucleotide sequence ID" value="NZ_JACHKA010000001.1"/>
</dbReference>
<keyword evidence="1" id="KW-0472">Membrane</keyword>
<dbReference type="Proteomes" id="UP001138540">
    <property type="component" value="Unassembled WGS sequence"/>
</dbReference>
<evidence type="ECO:0000313" key="3">
    <source>
        <dbReference type="Proteomes" id="UP001138540"/>
    </source>
</evidence>
<feature type="transmembrane region" description="Helical" evidence="1">
    <location>
        <begin position="299"/>
        <end position="317"/>
    </location>
</feature>
<evidence type="ECO:0000313" key="2">
    <source>
        <dbReference type="EMBL" id="MBB5986059.1"/>
    </source>
</evidence>
<feature type="transmembrane region" description="Helical" evidence="1">
    <location>
        <begin position="259"/>
        <end position="292"/>
    </location>
</feature>
<name>A0ABR6NFJ5_9SPHN</name>
<keyword evidence="1" id="KW-0812">Transmembrane</keyword>
<keyword evidence="3" id="KW-1185">Reference proteome</keyword>
<feature type="transmembrane region" description="Helical" evidence="1">
    <location>
        <begin position="215"/>
        <end position="239"/>
    </location>
</feature>
<accession>A0ABR6NFJ5</accession>
<organism evidence="2 3">
    <name type="scientific">Sphingobium lignivorans</name>
    <dbReference type="NCBI Taxonomy" id="2735886"/>
    <lineage>
        <taxon>Bacteria</taxon>
        <taxon>Pseudomonadati</taxon>
        <taxon>Pseudomonadota</taxon>
        <taxon>Alphaproteobacteria</taxon>
        <taxon>Sphingomonadales</taxon>
        <taxon>Sphingomonadaceae</taxon>
        <taxon>Sphingobium</taxon>
    </lineage>
</organism>
<evidence type="ECO:0008006" key="4">
    <source>
        <dbReference type="Google" id="ProtNLM"/>
    </source>
</evidence>
<feature type="transmembrane region" description="Helical" evidence="1">
    <location>
        <begin position="15"/>
        <end position="37"/>
    </location>
</feature>
<gene>
    <name evidence="2" type="ORF">HNP60_002033</name>
</gene>
<feature type="transmembrane region" description="Helical" evidence="1">
    <location>
        <begin position="446"/>
        <end position="464"/>
    </location>
</feature>
<comment type="caution">
    <text evidence="2">The sequence shown here is derived from an EMBL/GenBank/DDBJ whole genome shotgun (WGS) entry which is preliminary data.</text>
</comment>
<sequence>MFPSSEVVSAARPRALAIALLTGAVLALAFSYAGWAWHIEGRRARGLAEYFFARQDMWVLDAQALALAAMAGWAWHLRAAPAGRPAPLPGWTIGLGIFLAVVLSWLGRSLVFHGYSPSRDEVMVELAGAYIAHGRIGWPIPPEWLPFRRAMMPEFYSPYGADTHWTSIYLPVHAAIRALFIRLGNADLAAPAVLGAGLVALWHIARKLMPERRDAVLVTMAMALSSTQLIATAMTPYAMTSHFAFNMVWLALVLRGDRLGHGLAALVALLAAGLHQWHFPLLFIGPFILWMAANRRWDAAAFHALAMLAMMILWARLWPMVLVDLVGAPPPSDVHRTNGITDKIASLFGRLDSWQPLLNNARLIAWNNPLLLPLAGLALVGVRWRGLRRSVPITVPLALGAVAGMGLALYQGYGWGFRYMHGQIGALCLLAGLGWRAVMPAGARQMVLVAASCAVALVSGAWLLQDTERYLRGYARTMAAIRDSDADVVLVDMRGGYYMTDLVRFDEGRLARPAVMALQMLSGAQIRTLCAGRSVAIMDRAQFGTLGVHPVSPYFRGSEQIEQRRALLDGIGCGRPVIDGPAGATR</sequence>
<dbReference type="EMBL" id="JACHKA010000001">
    <property type="protein sequence ID" value="MBB5986059.1"/>
    <property type="molecule type" value="Genomic_DNA"/>
</dbReference>
<evidence type="ECO:0000256" key="1">
    <source>
        <dbReference type="SAM" id="Phobius"/>
    </source>
</evidence>
<feature type="transmembrane region" description="Helical" evidence="1">
    <location>
        <begin position="58"/>
        <end position="76"/>
    </location>
</feature>
<feature type="transmembrane region" description="Helical" evidence="1">
    <location>
        <begin position="394"/>
        <end position="413"/>
    </location>
</feature>
<proteinExistence type="predicted"/>